<dbReference type="EMBL" id="CP070608">
    <property type="protein sequence ID" value="QSE98950.1"/>
    <property type="molecule type" value="Genomic_DNA"/>
</dbReference>
<dbReference type="InterPro" id="IPR026444">
    <property type="entry name" value="Secre_tail"/>
</dbReference>
<protein>
    <submittedName>
        <fullName evidence="3">T9SS type A sorting domain-containing protein</fullName>
    </submittedName>
</protein>
<organism evidence="3 4">
    <name type="scientific">Fulvivirga lutea</name>
    <dbReference type="NCBI Taxonomy" id="2810512"/>
    <lineage>
        <taxon>Bacteria</taxon>
        <taxon>Pseudomonadati</taxon>
        <taxon>Bacteroidota</taxon>
        <taxon>Cytophagia</taxon>
        <taxon>Cytophagales</taxon>
        <taxon>Fulvivirgaceae</taxon>
        <taxon>Fulvivirga</taxon>
    </lineage>
</organism>
<evidence type="ECO:0000313" key="3">
    <source>
        <dbReference type="EMBL" id="QSE98950.1"/>
    </source>
</evidence>
<dbReference type="Pfam" id="PF18962">
    <property type="entry name" value="Por_Secre_tail"/>
    <property type="match status" value="1"/>
</dbReference>
<feature type="domain" description="Secretion system C-terminal sorting" evidence="2">
    <location>
        <begin position="158"/>
        <end position="234"/>
    </location>
</feature>
<dbReference type="RefSeq" id="WP_205723464.1">
    <property type="nucleotide sequence ID" value="NZ_CP070608.1"/>
</dbReference>
<evidence type="ECO:0000259" key="2">
    <source>
        <dbReference type="Pfam" id="PF18962"/>
    </source>
</evidence>
<gene>
    <name evidence="3" type="ORF">JR347_07665</name>
</gene>
<proteinExistence type="predicted"/>
<feature type="signal peptide" evidence="1">
    <location>
        <begin position="1"/>
        <end position="19"/>
    </location>
</feature>
<evidence type="ECO:0000256" key="1">
    <source>
        <dbReference type="SAM" id="SignalP"/>
    </source>
</evidence>
<dbReference type="AlphaFoldDB" id="A0A975A262"/>
<sequence>MRALITSALLLVFGFSSHAQSFEVVGSGKVFTGKVGEKVAAEIPIRNLTNKPIQIVIRRLDKVIGTSQSTYICWGEDCLNKDDDQIPLSKRISAQEVSQKFVSTLEAGLVPGISSVKYLIYNRDNPSDAIEYEVNYTIEEAVDEKFLYESEEIQLKEIYPNPVSEFAVLNYNLKDENVNAEIVLHNVLGSIIGRYDLIPFESKLKIITEDFNPGVYFYTLYIDGDGVTTHKIVIRK</sequence>
<feature type="chain" id="PRO_5037007906" evidence="1">
    <location>
        <begin position="20"/>
        <end position="236"/>
    </location>
</feature>
<keyword evidence="1" id="KW-0732">Signal</keyword>
<reference evidence="3" key="1">
    <citation type="submission" date="2021-02" db="EMBL/GenBank/DDBJ databases">
        <title>Fulvivirga sp. S481 isolated from sea water.</title>
        <authorList>
            <person name="Bae S.S."/>
            <person name="Baek K."/>
        </authorList>
    </citation>
    <scope>NUCLEOTIDE SEQUENCE</scope>
    <source>
        <strain evidence="3">S481</strain>
    </source>
</reference>
<name>A0A975A262_9BACT</name>
<accession>A0A975A262</accession>
<dbReference type="KEGG" id="fuv:JR347_07665"/>
<dbReference type="Proteomes" id="UP000662783">
    <property type="component" value="Chromosome"/>
</dbReference>
<dbReference type="NCBIfam" id="TIGR04183">
    <property type="entry name" value="Por_Secre_tail"/>
    <property type="match status" value="1"/>
</dbReference>
<evidence type="ECO:0000313" key="4">
    <source>
        <dbReference type="Proteomes" id="UP000662783"/>
    </source>
</evidence>
<keyword evidence="4" id="KW-1185">Reference proteome</keyword>